<keyword evidence="10" id="KW-1185">Reference proteome</keyword>
<feature type="compositionally biased region" description="Basic and acidic residues" evidence="6">
    <location>
        <begin position="268"/>
        <end position="284"/>
    </location>
</feature>
<dbReference type="PANTHER" id="PTHR11552:SF147">
    <property type="entry name" value="CHOLINE DEHYDROGENASE, MITOCHONDRIAL"/>
    <property type="match status" value="1"/>
</dbReference>
<evidence type="ECO:0000256" key="1">
    <source>
        <dbReference type="ARBA" id="ARBA00001974"/>
    </source>
</evidence>
<comment type="cofactor">
    <cofactor evidence="1 5">
        <name>FAD</name>
        <dbReference type="ChEBI" id="CHEBI:57692"/>
    </cofactor>
</comment>
<sequence length="588" mass="66137">MKSFLIYKYILIISISFTLCIYGDSNINEYQEKKSKPSSSCIGQELVVDYLVLGAGTAGSIMASKLSEDSDTTVLLVERGEWDTDPNIYNTSQWLTWFRNPNPRFSHNYYGDAEPQLGGRKMKNPLATFVGGCSGHNAMVANSGSARFDFDLWAHFTGSENNWSGDIARENLIELNKIMQFQGMDRNRTWMPELAKAIESLGYKPNDGRFMELDATGYSTRQFWYTRGDMKRTTTYSRMLKDNGALQNRDNLDIIVNHRAVELEYEPIGRDNGHFPGHDRRFGEEEQSTTSTTPTTKDPMFRVAGVWIQNTETMRKTFIRVQRELIVSMGAIESPKFLQLNGIGDKRHLTSLGIETVVNSPWVGKHLQDHVFLKVRGKRLASHLQDTVIPLRNPIFDGYQVFGPRNASVIGNKYSVAIDVARDDKGFAILDFTLESNRPLSRGFVKITSRDPYANPQILTNFFSNPIDMEYMIDGIRECLLIQEEMAKMGLLDPSSTSDLPLNATRQQYIDFVTQKGVSDSHLTGSIRMGPDKDTASPLDGDLRVKGLKNVRVVDASVFPSIPGSPNTSVPVSLIALQAFKIIKNQNK</sequence>
<dbReference type="RefSeq" id="XP_004362092.1">
    <property type="nucleotide sequence ID" value="XM_004362035.1"/>
</dbReference>
<dbReference type="InterPro" id="IPR007867">
    <property type="entry name" value="GMC_OxRtase_C"/>
</dbReference>
<evidence type="ECO:0000256" key="2">
    <source>
        <dbReference type="ARBA" id="ARBA00010790"/>
    </source>
</evidence>
<reference evidence="10" key="1">
    <citation type="journal article" date="2011" name="Genome Res.">
        <title>Phylogeny-wide analysis of social amoeba genomes highlights ancient origins for complex intercellular communication.</title>
        <authorList>
            <person name="Heidel A.J."/>
            <person name="Lawal H.M."/>
            <person name="Felder M."/>
            <person name="Schilde C."/>
            <person name="Helps N.R."/>
            <person name="Tunggal B."/>
            <person name="Rivero F."/>
            <person name="John U."/>
            <person name="Schleicher M."/>
            <person name="Eichinger L."/>
            <person name="Platzer M."/>
            <person name="Noegel A.A."/>
            <person name="Schaap P."/>
            <person name="Gloeckner G."/>
        </authorList>
    </citation>
    <scope>NUCLEOTIDE SEQUENCE [LARGE SCALE GENOMIC DNA]</scope>
    <source>
        <strain evidence="10">SH3</strain>
    </source>
</reference>
<dbReference type="GO" id="GO:0050660">
    <property type="term" value="F:flavin adenine dinucleotide binding"/>
    <property type="evidence" value="ECO:0007669"/>
    <property type="project" value="InterPro"/>
</dbReference>
<evidence type="ECO:0000256" key="4">
    <source>
        <dbReference type="ARBA" id="ARBA00022827"/>
    </source>
</evidence>
<dbReference type="AlphaFoldDB" id="F4PIV5"/>
<dbReference type="OrthoDB" id="20088at2759"/>
<dbReference type="Gene3D" id="3.30.560.10">
    <property type="entry name" value="Glucose Oxidase, domain 3"/>
    <property type="match status" value="1"/>
</dbReference>
<dbReference type="OMA" id="TDPDPNM"/>
<dbReference type="InterPro" id="IPR036188">
    <property type="entry name" value="FAD/NAD-bd_sf"/>
</dbReference>
<evidence type="ECO:0000259" key="8">
    <source>
        <dbReference type="Pfam" id="PF05199"/>
    </source>
</evidence>
<dbReference type="Pfam" id="PF00732">
    <property type="entry name" value="GMC_oxred_N"/>
    <property type="match status" value="1"/>
</dbReference>
<feature type="region of interest" description="Disordered" evidence="6">
    <location>
        <begin position="268"/>
        <end position="296"/>
    </location>
</feature>
<dbReference type="InterPro" id="IPR000172">
    <property type="entry name" value="GMC_OxRdtase_N"/>
</dbReference>
<comment type="similarity">
    <text evidence="2">Belongs to the GMC oxidoreductase family.</text>
</comment>
<dbReference type="SUPFAM" id="SSF54373">
    <property type="entry name" value="FAD-linked reductases, C-terminal domain"/>
    <property type="match status" value="1"/>
</dbReference>
<gene>
    <name evidence="9" type="ORF">DFA_06389</name>
</gene>
<proteinExistence type="inferred from homology"/>
<feature type="domain" description="Glucose-methanol-choline oxidoreductase N-terminal" evidence="7">
    <location>
        <begin position="48"/>
        <end position="371"/>
    </location>
</feature>
<dbReference type="STRING" id="1054147.F4PIV5"/>
<evidence type="ECO:0000256" key="5">
    <source>
        <dbReference type="PIRSR" id="PIRSR000137-2"/>
    </source>
</evidence>
<feature type="binding site" evidence="5">
    <location>
        <begin position="137"/>
        <end position="140"/>
    </location>
    <ligand>
        <name>FAD</name>
        <dbReference type="ChEBI" id="CHEBI:57692"/>
    </ligand>
</feature>
<dbReference type="PIRSF" id="PIRSF000137">
    <property type="entry name" value="Alcohol_oxidase"/>
    <property type="match status" value="1"/>
</dbReference>
<evidence type="ECO:0000313" key="9">
    <source>
        <dbReference type="EMBL" id="EGG24241.1"/>
    </source>
</evidence>
<dbReference type="EMBL" id="GL883007">
    <property type="protein sequence ID" value="EGG24241.1"/>
    <property type="molecule type" value="Genomic_DNA"/>
</dbReference>
<dbReference type="GO" id="GO:0016614">
    <property type="term" value="F:oxidoreductase activity, acting on CH-OH group of donors"/>
    <property type="evidence" value="ECO:0007669"/>
    <property type="project" value="InterPro"/>
</dbReference>
<dbReference type="InterPro" id="IPR012132">
    <property type="entry name" value="GMC_OxRdtase"/>
</dbReference>
<keyword evidence="3" id="KW-0285">Flavoprotein</keyword>
<dbReference type="GeneID" id="14876238"/>
<dbReference type="KEGG" id="dfa:DFA_06389"/>
<dbReference type="Proteomes" id="UP000007797">
    <property type="component" value="Unassembled WGS sequence"/>
</dbReference>
<protein>
    <submittedName>
        <fullName evidence="9">Choline oxidase</fullName>
    </submittedName>
</protein>
<name>F4PIV5_CACFS</name>
<dbReference type="SUPFAM" id="SSF51905">
    <property type="entry name" value="FAD/NAD(P)-binding domain"/>
    <property type="match status" value="1"/>
</dbReference>
<evidence type="ECO:0000313" key="10">
    <source>
        <dbReference type="Proteomes" id="UP000007797"/>
    </source>
</evidence>
<dbReference type="Pfam" id="PF05199">
    <property type="entry name" value="GMC_oxred_C"/>
    <property type="match status" value="1"/>
</dbReference>
<evidence type="ECO:0000256" key="3">
    <source>
        <dbReference type="ARBA" id="ARBA00022630"/>
    </source>
</evidence>
<evidence type="ECO:0000256" key="6">
    <source>
        <dbReference type="SAM" id="MobiDB-lite"/>
    </source>
</evidence>
<organism evidence="9 10">
    <name type="scientific">Cavenderia fasciculata</name>
    <name type="common">Slime mold</name>
    <name type="synonym">Dictyostelium fasciculatum</name>
    <dbReference type="NCBI Taxonomy" id="261658"/>
    <lineage>
        <taxon>Eukaryota</taxon>
        <taxon>Amoebozoa</taxon>
        <taxon>Evosea</taxon>
        <taxon>Eumycetozoa</taxon>
        <taxon>Dictyostelia</taxon>
        <taxon>Acytosteliales</taxon>
        <taxon>Cavenderiaceae</taxon>
        <taxon>Cavenderia</taxon>
    </lineage>
</organism>
<dbReference type="Gene3D" id="3.50.50.60">
    <property type="entry name" value="FAD/NAD(P)-binding domain"/>
    <property type="match status" value="2"/>
</dbReference>
<feature type="domain" description="Glucose-methanol-choline oxidoreductase C-terminal" evidence="8">
    <location>
        <begin position="439"/>
        <end position="576"/>
    </location>
</feature>
<keyword evidence="4 5" id="KW-0274">FAD</keyword>
<dbReference type="PANTHER" id="PTHR11552">
    <property type="entry name" value="GLUCOSE-METHANOL-CHOLINE GMC OXIDOREDUCTASE"/>
    <property type="match status" value="1"/>
</dbReference>
<evidence type="ECO:0000259" key="7">
    <source>
        <dbReference type="Pfam" id="PF00732"/>
    </source>
</evidence>
<accession>F4PIV5</accession>